<feature type="region of interest" description="Disordered" evidence="1">
    <location>
        <begin position="37"/>
        <end position="67"/>
    </location>
</feature>
<evidence type="ECO:0000256" key="1">
    <source>
        <dbReference type="SAM" id="MobiDB-lite"/>
    </source>
</evidence>
<sequence length="67" mass="7490">MFFVREVVMWSGSGDPIANDPWQTDFNSFPKSRSLIEKKGVSRDSSTQEELPKEETPSGGWVDGQPS</sequence>
<comment type="caution">
    <text evidence="2">The sequence shown here is derived from an EMBL/GenBank/DDBJ whole genome shotgun (WGS) entry which is preliminary data.</text>
</comment>
<proteinExistence type="predicted"/>
<dbReference type="STRING" id="1801770.A3A01_01170"/>
<name>A0A1F6WVK4_9BACT</name>
<evidence type="ECO:0000313" key="3">
    <source>
        <dbReference type="Proteomes" id="UP000179352"/>
    </source>
</evidence>
<protein>
    <submittedName>
        <fullName evidence="2">Uncharacterized protein</fullName>
    </submittedName>
</protein>
<organism evidence="2 3">
    <name type="scientific">Candidatus Nomurabacteria bacterium RIFCSPLOWO2_01_FULL_39_17</name>
    <dbReference type="NCBI Taxonomy" id="1801770"/>
    <lineage>
        <taxon>Bacteria</taxon>
        <taxon>Candidatus Nomuraibacteriota</taxon>
    </lineage>
</organism>
<dbReference type="EMBL" id="MFUU01000015">
    <property type="protein sequence ID" value="OGI85898.1"/>
    <property type="molecule type" value="Genomic_DNA"/>
</dbReference>
<accession>A0A1F6WVK4</accession>
<reference evidence="2 3" key="1">
    <citation type="journal article" date="2016" name="Nat. Commun.">
        <title>Thousands of microbial genomes shed light on interconnected biogeochemical processes in an aquifer system.</title>
        <authorList>
            <person name="Anantharaman K."/>
            <person name="Brown C.T."/>
            <person name="Hug L.A."/>
            <person name="Sharon I."/>
            <person name="Castelle C.J."/>
            <person name="Probst A.J."/>
            <person name="Thomas B.C."/>
            <person name="Singh A."/>
            <person name="Wilkins M.J."/>
            <person name="Karaoz U."/>
            <person name="Brodie E.L."/>
            <person name="Williams K.H."/>
            <person name="Hubbard S.S."/>
            <person name="Banfield J.F."/>
        </authorList>
    </citation>
    <scope>NUCLEOTIDE SEQUENCE [LARGE SCALE GENOMIC DNA]</scope>
</reference>
<dbReference type="AlphaFoldDB" id="A0A1F6WVK4"/>
<evidence type="ECO:0000313" key="2">
    <source>
        <dbReference type="EMBL" id="OGI85898.1"/>
    </source>
</evidence>
<dbReference type="Proteomes" id="UP000179352">
    <property type="component" value="Unassembled WGS sequence"/>
</dbReference>
<gene>
    <name evidence="2" type="ORF">A3A01_01170</name>
</gene>